<dbReference type="InterPro" id="IPR001940">
    <property type="entry name" value="Peptidase_S1C"/>
</dbReference>
<keyword evidence="5" id="KW-1133">Transmembrane helix</keyword>
<evidence type="ECO:0000313" key="7">
    <source>
        <dbReference type="Proteomes" id="UP001602245"/>
    </source>
</evidence>
<evidence type="ECO:0000256" key="3">
    <source>
        <dbReference type="ARBA" id="ARBA00022801"/>
    </source>
</evidence>
<proteinExistence type="inferred from homology"/>
<dbReference type="RefSeq" id="WP_020516736.1">
    <property type="nucleotide sequence ID" value="NZ_JBIAZU010000003.1"/>
</dbReference>
<evidence type="ECO:0000256" key="4">
    <source>
        <dbReference type="SAM" id="MobiDB-lite"/>
    </source>
</evidence>
<feature type="region of interest" description="Disordered" evidence="4">
    <location>
        <begin position="1"/>
        <end position="32"/>
    </location>
</feature>
<keyword evidence="3 6" id="KW-0378">Hydrolase</keyword>
<feature type="transmembrane region" description="Helical" evidence="5">
    <location>
        <begin position="38"/>
        <end position="56"/>
    </location>
</feature>
<dbReference type="EC" id="3.4.21.-" evidence="6"/>
<keyword evidence="2 6" id="KW-0645">Protease</keyword>
<dbReference type="PANTHER" id="PTHR43343">
    <property type="entry name" value="PEPTIDASE S12"/>
    <property type="match status" value="1"/>
</dbReference>
<organism evidence="6 7">
    <name type="scientific">Paractinoplanes globisporus</name>
    <dbReference type="NCBI Taxonomy" id="113565"/>
    <lineage>
        <taxon>Bacteria</taxon>
        <taxon>Bacillati</taxon>
        <taxon>Actinomycetota</taxon>
        <taxon>Actinomycetes</taxon>
        <taxon>Micromonosporales</taxon>
        <taxon>Micromonosporaceae</taxon>
        <taxon>Paractinoplanes</taxon>
    </lineage>
</organism>
<dbReference type="Gene3D" id="2.40.10.10">
    <property type="entry name" value="Trypsin-like serine proteases"/>
    <property type="match status" value="2"/>
</dbReference>
<comment type="similarity">
    <text evidence="1">Belongs to the peptidase S1C family.</text>
</comment>
<sequence>MESVGDRPVMTVLPTEPADKPEEKPKKSWNTPGLRKNALIATVLVWAVAITALVVLRGFGNDTKTAAALPRPSASASDAPLTVTEVYQTVLPSLVSIRSTGKAGPAASAAKSMTESSTGTGVIANADGTILTANHVIAGAVAIQVTYTDGTTAAAEVKTADPAHDIATLTPAKGPETLVPATLGGGLNVGDPVVAMGNPLGLTASTSSGVVSGLDRTLSREEGGDISGLIQFDAAVNPGSSGGPLVNDRGQVAGIVVALANPTDAGTFIGIGFAVPIGSALGGGPGDGRNPPL</sequence>
<evidence type="ECO:0000256" key="2">
    <source>
        <dbReference type="ARBA" id="ARBA00022670"/>
    </source>
</evidence>
<keyword evidence="5" id="KW-0472">Membrane</keyword>
<dbReference type="InterPro" id="IPR051201">
    <property type="entry name" value="Chloro_Bact_Ser_Proteases"/>
</dbReference>
<dbReference type="GO" id="GO:0008233">
    <property type="term" value="F:peptidase activity"/>
    <property type="evidence" value="ECO:0007669"/>
    <property type="project" value="UniProtKB-KW"/>
</dbReference>
<evidence type="ECO:0000256" key="1">
    <source>
        <dbReference type="ARBA" id="ARBA00010541"/>
    </source>
</evidence>
<protein>
    <submittedName>
        <fullName evidence="6">S1C family serine protease</fullName>
        <ecNumber evidence="6">3.4.21.-</ecNumber>
    </submittedName>
</protein>
<keyword evidence="7" id="KW-1185">Reference proteome</keyword>
<keyword evidence="5" id="KW-0812">Transmembrane</keyword>
<feature type="compositionally biased region" description="Basic and acidic residues" evidence="4">
    <location>
        <begin position="17"/>
        <end position="26"/>
    </location>
</feature>
<reference evidence="6 7" key="1">
    <citation type="submission" date="2024-10" db="EMBL/GenBank/DDBJ databases">
        <title>The Natural Products Discovery Center: Release of the First 8490 Sequenced Strains for Exploring Actinobacteria Biosynthetic Diversity.</title>
        <authorList>
            <person name="Kalkreuter E."/>
            <person name="Kautsar S.A."/>
            <person name="Yang D."/>
            <person name="Bader C.D."/>
            <person name="Teijaro C.N."/>
            <person name="Fluegel L."/>
            <person name="Davis C.M."/>
            <person name="Simpson J.R."/>
            <person name="Lauterbach L."/>
            <person name="Steele A.D."/>
            <person name="Gui C."/>
            <person name="Meng S."/>
            <person name="Li G."/>
            <person name="Viehrig K."/>
            <person name="Ye F."/>
            <person name="Su P."/>
            <person name="Kiefer A.F."/>
            <person name="Nichols A."/>
            <person name="Cepeda A.J."/>
            <person name="Yan W."/>
            <person name="Fan B."/>
            <person name="Jiang Y."/>
            <person name="Adhikari A."/>
            <person name="Zheng C.-J."/>
            <person name="Schuster L."/>
            <person name="Cowan T.M."/>
            <person name="Smanski M.J."/>
            <person name="Chevrette M.G."/>
            <person name="De Carvalho L.P.S."/>
            <person name="Shen B."/>
        </authorList>
    </citation>
    <scope>NUCLEOTIDE SEQUENCE [LARGE SCALE GENOMIC DNA]</scope>
    <source>
        <strain evidence="6 7">NPDC000087</strain>
    </source>
</reference>
<dbReference type="PANTHER" id="PTHR43343:SF3">
    <property type="entry name" value="PROTEASE DO-LIKE 8, CHLOROPLASTIC"/>
    <property type="match status" value="1"/>
</dbReference>
<accession>A0ABW6WCR9</accession>
<comment type="caution">
    <text evidence="6">The sequence shown here is derived from an EMBL/GenBank/DDBJ whole genome shotgun (WGS) entry which is preliminary data.</text>
</comment>
<dbReference type="Pfam" id="PF13365">
    <property type="entry name" value="Trypsin_2"/>
    <property type="match status" value="1"/>
</dbReference>
<dbReference type="EMBL" id="JBIAZU010000003">
    <property type="protein sequence ID" value="MFF5291102.1"/>
    <property type="molecule type" value="Genomic_DNA"/>
</dbReference>
<evidence type="ECO:0000256" key="5">
    <source>
        <dbReference type="SAM" id="Phobius"/>
    </source>
</evidence>
<name>A0ABW6WCR9_9ACTN</name>
<gene>
    <name evidence="6" type="ORF">ACFY35_16800</name>
</gene>
<evidence type="ECO:0000313" key="6">
    <source>
        <dbReference type="EMBL" id="MFF5291102.1"/>
    </source>
</evidence>
<dbReference type="InterPro" id="IPR043504">
    <property type="entry name" value="Peptidase_S1_PA_chymotrypsin"/>
</dbReference>
<dbReference type="Proteomes" id="UP001602245">
    <property type="component" value="Unassembled WGS sequence"/>
</dbReference>
<dbReference type="GO" id="GO:0006508">
    <property type="term" value="P:proteolysis"/>
    <property type="evidence" value="ECO:0007669"/>
    <property type="project" value="UniProtKB-KW"/>
</dbReference>
<dbReference type="SUPFAM" id="SSF50494">
    <property type="entry name" value="Trypsin-like serine proteases"/>
    <property type="match status" value="1"/>
</dbReference>
<dbReference type="PRINTS" id="PR00834">
    <property type="entry name" value="PROTEASES2C"/>
</dbReference>
<dbReference type="InterPro" id="IPR009003">
    <property type="entry name" value="Peptidase_S1_PA"/>
</dbReference>